<proteinExistence type="predicted"/>
<evidence type="ECO:0000313" key="1">
    <source>
        <dbReference type="EMBL" id="JAH93961.1"/>
    </source>
</evidence>
<name>A0A0E9WUN3_ANGAN</name>
<sequence>MLFYFLGKSYFLFFMLNEKVTSDDKKTQLLFAQRALTQLYVSLPLARAIYGIESCAVCLLSFSPHDSSVFKRHCTLSALFSKKKNTKQ</sequence>
<accession>A0A0E9WUN3</accession>
<protein>
    <submittedName>
        <fullName evidence="1">Uncharacterized protein</fullName>
    </submittedName>
</protein>
<dbReference type="AlphaFoldDB" id="A0A0E9WUN3"/>
<dbReference type="EMBL" id="GBXM01014616">
    <property type="protein sequence ID" value="JAH93961.1"/>
    <property type="molecule type" value="Transcribed_RNA"/>
</dbReference>
<organism evidence="1">
    <name type="scientific">Anguilla anguilla</name>
    <name type="common">European freshwater eel</name>
    <name type="synonym">Muraena anguilla</name>
    <dbReference type="NCBI Taxonomy" id="7936"/>
    <lineage>
        <taxon>Eukaryota</taxon>
        <taxon>Metazoa</taxon>
        <taxon>Chordata</taxon>
        <taxon>Craniata</taxon>
        <taxon>Vertebrata</taxon>
        <taxon>Euteleostomi</taxon>
        <taxon>Actinopterygii</taxon>
        <taxon>Neopterygii</taxon>
        <taxon>Teleostei</taxon>
        <taxon>Anguilliformes</taxon>
        <taxon>Anguillidae</taxon>
        <taxon>Anguilla</taxon>
    </lineage>
</organism>
<reference evidence="1" key="1">
    <citation type="submission" date="2014-11" db="EMBL/GenBank/DDBJ databases">
        <authorList>
            <person name="Amaro Gonzalez C."/>
        </authorList>
    </citation>
    <scope>NUCLEOTIDE SEQUENCE</scope>
</reference>
<reference evidence="1" key="2">
    <citation type="journal article" date="2015" name="Fish Shellfish Immunol.">
        <title>Early steps in the European eel (Anguilla anguilla)-Vibrio vulnificus interaction in the gills: Role of the RtxA13 toxin.</title>
        <authorList>
            <person name="Callol A."/>
            <person name="Pajuelo D."/>
            <person name="Ebbesson L."/>
            <person name="Teles M."/>
            <person name="MacKenzie S."/>
            <person name="Amaro C."/>
        </authorList>
    </citation>
    <scope>NUCLEOTIDE SEQUENCE</scope>
</reference>